<keyword evidence="4" id="KW-1185">Reference proteome</keyword>
<sequence length="412" mass="48092">MKLCSLIDSYKMFTTKFIHNFIILSKRSIKICPDKVCNIRFASFLAFHRIIVPKNWNAFRKSSIYSSINRQFLGSNVIQYPFVQTCSPASTKGSENVPAIHLKKRPLRKKKLPSDNGEENNSGFWTVVAYATAEEYDLEKLEEGLSKQSLYSPCFVLSDEGSSKSETSDVLRATAKYQFDSEPREIYFYREGSVVMWNISDLESQNILTFLRKYEENSYSETLVTNECEVMKYTFSDQIKSARLEDEVIILNPLEDLQLEKYTFSNAVALSVKLGVLEASLDHYIDSIRFVTEDLREGKPVKMSREEVLRKIGQLFALRHMINLSSDLLDTPDFYWDREELEQLYHKMCAYFSIAKRTRVMNEKLNHCMELVELLSSHLNDRHHIRLEWMIIILIMVEVLFEIVHYAERFIG</sequence>
<dbReference type="OrthoDB" id="242766at2759"/>
<dbReference type="EMBL" id="KZ308645">
    <property type="protein sequence ID" value="KAG8232719.1"/>
    <property type="molecule type" value="Genomic_DNA"/>
</dbReference>
<dbReference type="InterPro" id="IPR003734">
    <property type="entry name" value="DUF155"/>
</dbReference>
<reference evidence="3" key="2">
    <citation type="submission" date="2017-10" db="EMBL/GenBank/DDBJ databases">
        <title>Ladona fulva Genome sequencing and assembly.</title>
        <authorList>
            <person name="Murali S."/>
            <person name="Richards S."/>
            <person name="Bandaranaike D."/>
            <person name="Bellair M."/>
            <person name="Blankenburg K."/>
            <person name="Chao H."/>
            <person name="Dinh H."/>
            <person name="Doddapaneni H."/>
            <person name="Dugan-Rocha S."/>
            <person name="Elkadiri S."/>
            <person name="Gnanaolivu R."/>
            <person name="Hernandez B."/>
            <person name="Skinner E."/>
            <person name="Javaid M."/>
            <person name="Lee S."/>
            <person name="Li M."/>
            <person name="Ming W."/>
            <person name="Munidasa M."/>
            <person name="Muniz J."/>
            <person name="Nguyen L."/>
            <person name="Hughes D."/>
            <person name="Osuji N."/>
            <person name="Pu L.-L."/>
            <person name="Puazo M."/>
            <person name="Qu C."/>
            <person name="Quiroz J."/>
            <person name="Raj R."/>
            <person name="Weissenberger G."/>
            <person name="Xin Y."/>
            <person name="Zou X."/>
            <person name="Han Y."/>
            <person name="Worley K."/>
            <person name="Muzny D."/>
            <person name="Gibbs R."/>
        </authorList>
    </citation>
    <scope>NUCLEOTIDE SEQUENCE</scope>
    <source>
        <strain evidence="3">Sampled in the wild</strain>
    </source>
</reference>
<dbReference type="Pfam" id="PF02582">
    <property type="entry name" value="DUF155"/>
    <property type="match status" value="1"/>
</dbReference>
<evidence type="ECO:0000259" key="2">
    <source>
        <dbReference type="Pfam" id="PF02582"/>
    </source>
</evidence>
<evidence type="ECO:0000313" key="3">
    <source>
        <dbReference type="EMBL" id="KAG8232719.1"/>
    </source>
</evidence>
<organism evidence="3 4">
    <name type="scientific">Ladona fulva</name>
    <name type="common">Scarce chaser dragonfly</name>
    <name type="synonym">Libellula fulva</name>
    <dbReference type="NCBI Taxonomy" id="123851"/>
    <lineage>
        <taxon>Eukaryota</taxon>
        <taxon>Metazoa</taxon>
        <taxon>Ecdysozoa</taxon>
        <taxon>Arthropoda</taxon>
        <taxon>Hexapoda</taxon>
        <taxon>Insecta</taxon>
        <taxon>Pterygota</taxon>
        <taxon>Palaeoptera</taxon>
        <taxon>Odonata</taxon>
        <taxon>Epiprocta</taxon>
        <taxon>Anisoptera</taxon>
        <taxon>Libelluloidea</taxon>
        <taxon>Libellulidae</taxon>
        <taxon>Ladona</taxon>
    </lineage>
</organism>
<dbReference type="GO" id="GO:0070131">
    <property type="term" value="P:positive regulation of mitochondrial translation"/>
    <property type="evidence" value="ECO:0007669"/>
    <property type="project" value="TreeGrafter"/>
</dbReference>
<proteinExistence type="inferred from homology"/>
<name>A0A8K0KCL2_LADFU</name>
<gene>
    <name evidence="3" type="ORF">J437_LFUL013312</name>
</gene>
<dbReference type="PANTHER" id="PTHR16255:SF1">
    <property type="entry name" value="REQUIRED FOR MEIOTIC NUCLEAR DIVISION PROTEIN 1 HOMOLOG"/>
    <property type="match status" value="1"/>
</dbReference>
<dbReference type="AlphaFoldDB" id="A0A8K0KCL2"/>
<evidence type="ECO:0000256" key="1">
    <source>
        <dbReference type="ARBA" id="ARBA00008306"/>
    </source>
</evidence>
<comment type="similarity">
    <text evidence="1">Belongs to the RMD1/sif2 family.</text>
</comment>
<dbReference type="Proteomes" id="UP000792457">
    <property type="component" value="Unassembled WGS sequence"/>
</dbReference>
<comment type="caution">
    <text evidence="3">The sequence shown here is derived from an EMBL/GenBank/DDBJ whole genome shotgun (WGS) entry which is preliminary data.</text>
</comment>
<accession>A0A8K0KCL2</accession>
<feature type="domain" description="DUF155" evidence="2">
    <location>
        <begin position="186"/>
        <end position="362"/>
    </location>
</feature>
<evidence type="ECO:0000313" key="4">
    <source>
        <dbReference type="Proteomes" id="UP000792457"/>
    </source>
</evidence>
<dbReference type="PANTHER" id="PTHR16255">
    <property type="entry name" value="REQUIRED FOR MEIOTIC NUCLEAR DIVISION PROTEIN 1 HOMOLOG"/>
    <property type="match status" value="1"/>
</dbReference>
<protein>
    <recommendedName>
        <fullName evidence="2">DUF155 domain-containing protein</fullName>
    </recommendedName>
</protein>
<dbReference type="InterPro" id="IPR051624">
    <property type="entry name" value="RMD1/Sad1-interacting"/>
</dbReference>
<reference evidence="3" key="1">
    <citation type="submission" date="2013-04" db="EMBL/GenBank/DDBJ databases">
        <authorList>
            <person name="Qu J."/>
            <person name="Murali S.C."/>
            <person name="Bandaranaike D."/>
            <person name="Bellair M."/>
            <person name="Blankenburg K."/>
            <person name="Chao H."/>
            <person name="Dinh H."/>
            <person name="Doddapaneni H."/>
            <person name="Downs B."/>
            <person name="Dugan-Rocha S."/>
            <person name="Elkadiri S."/>
            <person name="Gnanaolivu R.D."/>
            <person name="Hernandez B."/>
            <person name="Javaid M."/>
            <person name="Jayaseelan J.C."/>
            <person name="Lee S."/>
            <person name="Li M."/>
            <person name="Ming W."/>
            <person name="Munidasa M."/>
            <person name="Muniz J."/>
            <person name="Nguyen L."/>
            <person name="Ongeri F."/>
            <person name="Osuji N."/>
            <person name="Pu L.-L."/>
            <person name="Puazo M."/>
            <person name="Qu C."/>
            <person name="Quiroz J."/>
            <person name="Raj R."/>
            <person name="Weissenberger G."/>
            <person name="Xin Y."/>
            <person name="Zou X."/>
            <person name="Han Y."/>
            <person name="Richards S."/>
            <person name="Worley K."/>
            <person name="Muzny D."/>
            <person name="Gibbs R."/>
        </authorList>
    </citation>
    <scope>NUCLEOTIDE SEQUENCE</scope>
    <source>
        <strain evidence="3">Sampled in the wild</strain>
    </source>
</reference>
<dbReference type="GO" id="GO:0005739">
    <property type="term" value="C:mitochondrion"/>
    <property type="evidence" value="ECO:0007669"/>
    <property type="project" value="UniProtKB-ARBA"/>
</dbReference>